<dbReference type="AlphaFoldDB" id="A0A1N7G426"/>
<name>A0A1N7G426_9EURY</name>
<protein>
    <submittedName>
        <fullName evidence="1">Uncharacterized protein</fullName>
    </submittedName>
</protein>
<organism evidence="1 2">
    <name type="scientific">Natronorubrum daqingense</name>
    <dbReference type="NCBI Taxonomy" id="588898"/>
    <lineage>
        <taxon>Archaea</taxon>
        <taxon>Methanobacteriati</taxon>
        <taxon>Methanobacteriota</taxon>
        <taxon>Stenosarchaea group</taxon>
        <taxon>Halobacteria</taxon>
        <taxon>Halobacteriales</taxon>
        <taxon>Natrialbaceae</taxon>
        <taxon>Natronorubrum</taxon>
    </lineage>
</organism>
<dbReference type="Proteomes" id="UP000185687">
    <property type="component" value="Unassembled WGS sequence"/>
</dbReference>
<sequence>MAGSVTRREYLQSTGSVAFLGWGAFDSADDALEDEPELEYDGDAPVFPDHITETRDDTDELEEYAPKLVTTPEARSEMRGMYGWIAESEEFDVTAYYYWTRYNTQRSSLAYVGLDVDAIRVPFTDRELFGFDSHYLDHEPYISFVNDDGTVEQAVATAGHHYAMELDSDWGSFTEDRVSGRETHANLAVIRPWNHFMDAPRGEHGDFVFNYASFGSWLNEYETWYRNNRYERTADIAVMDPFRFYDDGEQAYRDHWWEADELDARVVRDIRLRRITDRDQLRIEDWDR</sequence>
<accession>A0A1N7G426</accession>
<dbReference type="EMBL" id="FTNP01000009">
    <property type="protein sequence ID" value="SIS07347.1"/>
    <property type="molecule type" value="Genomic_DNA"/>
</dbReference>
<dbReference type="GeneID" id="30957961"/>
<evidence type="ECO:0000313" key="2">
    <source>
        <dbReference type="Proteomes" id="UP000185687"/>
    </source>
</evidence>
<gene>
    <name evidence="1" type="ORF">SAMN05421809_3702</name>
</gene>
<evidence type="ECO:0000313" key="1">
    <source>
        <dbReference type="EMBL" id="SIS07347.1"/>
    </source>
</evidence>
<proteinExistence type="predicted"/>
<dbReference type="RefSeq" id="WP_236996034.1">
    <property type="nucleotide sequence ID" value="NZ_CP019330.1"/>
</dbReference>
<reference evidence="1 2" key="1">
    <citation type="submission" date="2017-01" db="EMBL/GenBank/DDBJ databases">
        <authorList>
            <person name="Mah S.A."/>
            <person name="Swanson W.J."/>
            <person name="Moy G.W."/>
            <person name="Vacquier V.D."/>
        </authorList>
    </citation>
    <scope>NUCLEOTIDE SEQUENCE [LARGE SCALE GENOMIC DNA]</scope>
    <source>
        <strain evidence="1 2">CGMCC 1.8909</strain>
    </source>
</reference>
<keyword evidence="2" id="KW-1185">Reference proteome</keyword>